<dbReference type="NCBIfam" id="TIGR01256">
    <property type="entry name" value="modA"/>
    <property type="match status" value="1"/>
</dbReference>
<evidence type="ECO:0000313" key="5">
    <source>
        <dbReference type="EMBL" id="ACS78370.1"/>
    </source>
</evidence>
<feature type="signal peptide" evidence="4">
    <location>
        <begin position="1"/>
        <end position="21"/>
    </location>
</feature>
<dbReference type="PANTHER" id="PTHR30632">
    <property type="entry name" value="MOLYBDATE-BINDING PERIPLASMIC PROTEIN"/>
    <property type="match status" value="1"/>
</dbReference>
<dbReference type="eggNOG" id="COG0725">
    <property type="taxonomic scope" value="Bacteria"/>
</dbReference>
<evidence type="ECO:0000313" key="6">
    <source>
        <dbReference type="Proteomes" id="UP000002601"/>
    </source>
</evidence>
<dbReference type="InterPro" id="IPR050682">
    <property type="entry name" value="ModA/WtpA"/>
</dbReference>
<dbReference type="PANTHER" id="PTHR30632:SF0">
    <property type="entry name" value="SULFATE-BINDING PROTEIN"/>
    <property type="match status" value="1"/>
</dbReference>
<organism evidence="5 6">
    <name type="scientific">Maridesulfovibrio salexigens (strain ATCC 14822 / DSM 2638 / NCIMB 8403 / VKM B-1763)</name>
    <name type="common">Desulfovibrio salexigens</name>
    <dbReference type="NCBI Taxonomy" id="526222"/>
    <lineage>
        <taxon>Bacteria</taxon>
        <taxon>Pseudomonadati</taxon>
        <taxon>Thermodesulfobacteriota</taxon>
        <taxon>Desulfovibrionia</taxon>
        <taxon>Desulfovibrionales</taxon>
        <taxon>Desulfovibrionaceae</taxon>
        <taxon>Maridesulfovibrio</taxon>
    </lineage>
</organism>
<dbReference type="RefSeq" id="WP_012765896.1">
    <property type="nucleotide sequence ID" value="NC_012881.1"/>
</dbReference>
<dbReference type="OrthoDB" id="9785015at2"/>
<proteinExistence type="inferred from homology"/>
<keyword evidence="2" id="KW-0479">Metal-binding</keyword>
<dbReference type="SUPFAM" id="SSF53850">
    <property type="entry name" value="Periplasmic binding protein-like II"/>
    <property type="match status" value="1"/>
</dbReference>
<accession>C6BWC6</accession>
<evidence type="ECO:0000256" key="2">
    <source>
        <dbReference type="ARBA" id="ARBA00022723"/>
    </source>
</evidence>
<dbReference type="GO" id="GO:0030973">
    <property type="term" value="F:molybdate ion binding"/>
    <property type="evidence" value="ECO:0007669"/>
    <property type="project" value="TreeGrafter"/>
</dbReference>
<keyword evidence="3 4" id="KW-0732">Signal</keyword>
<evidence type="ECO:0000256" key="3">
    <source>
        <dbReference type="ARBA" id="ARBA00022729"/>
    </source>
</evidence>
<name>C6BWC6_MARSD</name>
<dbReference type="Pfam" id="PF13531">
    <property type="entry name" value="SBP_bac_11"/>
    <property type="match status" value="1"/>
</dbReference>
<dbReference type="KEGG" id="dsa:Desal_0303"/>
<dbReference type="GO" id="GO:0015689">
    <property type="term" value="P:molybdate ion transport"/>
    <property type="evidence" value="ECO:0007669"/>
    <property type="project" value="InterPro"/>
</dbReference>
<protein>
    <submittedName>
        <fullName evidence="5">Molybdenum ABC transporter, periplasmic molybdate-binding protein</fullName>
    </submittedName>
</protein>
<evidence type="ECO:0000256" key="4">
    <source>
        <dbReference type="SAM" id="SignalP"/>
    </source>
</evidence>
<dbReference type="AlphaFoldDB" id="C6BWC6"/>
<dbReference type="HOGENOM" id="CLU_065520_1_0_7"/>
<reference evidence="5 6" key="1">
    <citation type="submission" date="2009-06" db="EMBL/GenBank/DDBJ databases">
        <title>Complete sequence of Desulfovibrio salexigens DSM 2638.</title>
        <authorList>
            <consortium name="US DOE Joint Genome Institute"/>
            <person name="Lucas S."/>
            <person name="Copeland A."/>
            <person name="Lapidus A."/>
            <person name="Glavina del Rio T."/>
            <person name="Tice H."/>
            <person name="Bruce D."/>
            <person name="Goodwin L."/>
            <person name="Pitluck S."/>
            <person name="Munk A.C."/>
            <person name="Brettin T."/>
            <person name="Detter J.C."/>
            <person name="Han C."/>
            <person name="Tapia R."/>
            <person name="Larimer F."/>
            <person name="Land M."/>
            <person name="Hauser L."/>
            <person name="Kyrpides N."/>
            <person name="Anderson I."/>
            <person name="Wall J.D."/>
            <person name="Arkin A.P."/>
            <person name="Dehal P."/>
            <person name="Chivian D."/>
            <person name="Giles B."/>
            <person name="Hazen T.C."/>
        </authorList>
    </citation>
    <scope>NUCLEOTIDE SEQUENCE [LARGE SCALE GENOMIC DNA]</scope>
    <source>
        <strain evidence="6">ATCC 14822 / DSM 2638 / NCIMB 8403 / VKM B-1763</strain>
    </source>
</reference>
<dbReference type="Proteomes" id="UP000002601">
    <property type="component" value="Chromosome"/>
</dbReference>
<evidence type="ECO:0000256" key="1">
    <source>
        <dbReference type="ARBA" id="ARBA00009175"/>
    </source>
</evidence>
<gene>
    <name evidence="5" type="ordered locus">Desal_0303</name>
</gene>
<feature type="chain" id="PRO_5002962859" evidence="4">
    <location>
        <begin position="22"/>
        <end position="241"/>
    </location>
</feature>
<dbReference type="STRING" id="526222.Desal_0303"/>
<sequence length="241" mass="26043">MKKISTLLLLILLAVPAAAQAKIVIASGAGYRSLVDKLTATYTAQSGNEVERVYGNMARVTAQARNSGSVDLVLGDKSFLEKADLDCCATQKVGRGRLVIAYPKGKSFNGSDDLLSKDVSRIALPDTKRAIYGKAAQQYLKNKKIFASLEPKLLMVATVPQSASYVVAGEVDYAFINLTHARKIKDSIGGFVIVDETTYSPISIIVEQMSNSEHTAECTAFMDFLKSEEARKIVAAHGMQD</sequence>
<dbReference type="GO" id="GO:0046872">
    <property type="term" value="F:metal ion binding"/>
    <property type="evidence" value="ECO:0007669"/>
    <property type="project" value="UniProtKB-KW"/>
</dbReference>
<dbReference type="Gene3D" id="3.40.190.10">
    <property type="entry name" value="Periplasmic binding protein-like II"/>
    <property type="match status" value="2"/>
</dbReference>
<keyword evidence="6" id="KW-1185">Reference proteome</keyword>
<dbReference type="EMBL" id="CP001649">
    <property type="protein sequence ID" value="ACS78370.1"/>
    <property type="molecule type" value="Genomic_DNA"/>
</dbReference>
<dbReference type="InterPro" id="IPR005950">
    <property type="entry name" value="ModA"/>
</dbReference>
<comment type="similarity">
    <text evidence="1">Belongs to the bacterial solute-binding protein ModA family.</text>
</comment>